<organism evidence="2 3">
    <name type="scientific">Streptomyces xanthii</name>
    <dbReference type="NCBI Taxonomy" id="2768069"/>
    <lineage>
        <taxon>Bacteria</taxon>
        <taxon>Bacillati</taxon>
        <taxon>Actinomycetota</taxon>
        <taxon>Actinomycetes</taxon>
        <taxon>Kitasatosporales</taxon>
        <taxon>Streptomycetaceae</taxon>
        <taxon>Streptomyces</taxon>
    </lineage>
</organism>
<accession>A0A7H1BH35</accession>
<dbReference type="EMBL" id="CP061281">
    <property type="protein sequence ID" value="QNS08040.1"/>
    <property type="molecule type" value="Genomic_DNA"/>
</dbReference>
<sequence>MPSPRPQWQNLFVAPVYSPDLTEPDCPDTAYEEPDTVVPVRRRAARRTERLH</sequence>
<evidence type="ECO:0000313" key="3">
    <source>
        <dbReference type="Proteomes" id="UP000516428"/>
    </source>
</evidence>
<dbReference type="RefSeq" id="WP_188340701.1">
    <property type="nucleotide sequence ID" value="NZ_CP061281.1"/>
</dbReference>
<keyword evidence="3" id="KW-1185">Reference proteome</keyword>
<dbReference type="Proteomes" id="UP000516428">
    <property type="component" value="Chromosome"/>
</dbReference>
<protein>
    <submittedName>
        <fullName evidence="2">Uncharacterized protein</fullName>
    </submittedName>
</protein>
<evidence type="ECO:0000313" key="2">
    <source>
        <dbReference type="EMBL" id="QNS08040.1"/>
    </source>
</evidence>
<gene>
    <name evidence="2" type="ORF">IAG42_33465</name>
</gene>
<name>A0A7H1BH35_9ACTN</name>
<feature type="region of interest" description="Disordered" evidence="1">
    <location>
        <begin position="23"/>
        <end position="52"/>
    </location>
</feature>
<feature type="compositionally biased region" description="Acidic residues" evidence="1">
    <location>
        <begin position="23"/>
        <end position="35"/>
    </location>
</feature>
<dbReference type="KEGG" id="sxn:IAG42_33465"/>
<evidence type="ECO:0000256" key="1">
    <source>
        <dbReference type="SAM" id="MobiDB-lite"/>
    </source>
</evidence>
<dbReference type="AlphaFoldDB" id="A0A7H1BH35"/>
<reference evidence="2 3" key="1">
    <citation type="submission" date="2020-09" db="EMBL/GenBank/DDBJ databases">
        <title>A novel species.</title>
        <authorList>
            <person name="Gao J."/>
        </authorList>
    </citation>
    <scope>NUCLEOTIDE SEQUENCE [LARGE SCALE GENOMIC DNA]</scope>
    <source>
        <strain evidence="2 3">CRXT-Y-14</strain>
    </source>
</reference>
<proteinExistence type="predicted"/>